<protein>
    <recommendedName>
        <fullName evidence="2">Pseudouridine synthase RsuA/RluA-like domain-containing protein</fullName>
    </recommendedName>
</protein>
<dbReference type="InterPro" id="IPR020103">
    <property type="entry name" value="PsdUridine_synth_cat_dom_sf"/>
</dbReference>
<dbReference type="GO" id="GO:0009982">
    <property type="term" value="F:pseudouridine synthase activity"/>
    <property type="evidence" value="ECO:0007669"/>
    <property type="project" value="InterPro"/>
</dbReference>
<reference evidence="3" key="1">
    <citation type="journal article" date="2019" name="G3 (Bethesda)">
        <title>Genome Assemblies of Two Rare Opportunistic Yeast Pathogens: Diutina rugosa (syn. Candida rugosa) and Trichomonascus ciferrii (syn. Candida ciferrii).</title>
        <authorList>
            <person name="Mixao V."/>
            <person name="Saus E."/>
            <person name="Hansen A.P."/>
            <person name="Lass-Florl C."/>
            <person name="Gabaldon T."/>
        </authorList>
    </citation>
    <scope>NUCLEOTIDE SEQUENCE</scope>
    <source>
        <strain evidence="3">CBS 4856</strain>
    </source>
</reference>
<evidence type="ECO:0000256" key="1">
    <source>
        <dbReference type="ARBA" id="ARBA00010876"/>
    </source>
</evidence>
<sequence length="257" mass="29399">MNKAVVDILHRTRHFLVINKPPLCYSQPQDYRTKVRNDFGKEGQKTVLELVRTAYPDLYEVSPPFCEPKVVQRLDYQVSGAMVLATSEHAVRMFNRGLQNPKSSKGYKLTKHYMALLNAPYDTISHTNHPAVLWNNDKTPSGVINFPIDNKPAQTKFRLYPSCGQFTLAMFELITGRKHQLRVHSKNVLGSAIVGDQKFQIQDSHQQNQIALHAHQLDIHTNIQKRPLSVVAPINWGQQTVWSGLHEHYPSIFQQLV</sequence>
<gene>
    <name evidence="3" type="ORF">TRICI_006287</name>
</gene>
<dbReference type="VEuPathDB" id="FungiDB:TRICI_006287"/>
<name>A0A642UN58_9ASCO</name>
<dbReference type="Proteomes" id="UP000761534">
    <property type="component" value="Unassembled WGS sequence"/>
</dbReference>
<dbReference type="EMBL" id="SWFS01000514">
    <property type="protein sequence ID" value="KAA8899917.1"/>
    <property type="molecule type" value="Genomic_DNA"/>
</dbReference>
<dbReference type="InterPro" id="IPR006145">
    <property type="entry name" value="PsdUridine_synth_RsuA/RluA"/>
</dbReference>
<evidence type="ECO:0000313" key="4">
    <source>
        <dbReference type="Proteomes" id="UP000761534"/>
    </source>
</evidence>
<dbReference type="PANTHER" id="PTHR21600:SF87">
    <property type="entry name" value="RNA PSEUDOURIDYLATE SYNTHASE DOMAIN-CONTAINING PROTEIN 1"/>
    <property type="match status" value="1"/>
</dbReference>
<feature type="domain" description="Pseudouridine synthase RsuA/RluA-like" evidence="2">
    <location>
        <begin position="14"/>
        <end position="185"/>
    </location>
</feature>
<dbReference type="InterPro" id="IPR050188">
    <property type="entry name" value="RluA_PseudoU_synthase"/>
</dbReference>
<dbReference type="PANTHER" id="PTHR21600">
    <property type="entry name" value="MITOCHONDRIAL RNA PSEUDOURIDINE SYNTHASE"/>
    <property type="match status" value="1"/>
</dbReference>
<dbReference type="SUPFAM" id="SSF55120">
    <property type="entry name" value="Pseudouridine synthase"/>
    <property type="match status" value="1"/>
</dbReference>
<evidence type="ECO:0000313" key="3">
    <source>
        <dbReference type="EMBL" id="KAA8899917.1"/>
    </source>
</evidence>
<dbReference type="OrthoDB" id="428658at2759"/>
<comment type="similarity">
    <text evidence="1">Belongs to the pseudouridine synthase RluA family.</text>
</comment>
<dbReference type="PROSITE" id="PS01129">
    <property type="entry name" value="PSI_RLU"/>
    <property type="match status" value="1"/>
</dbReference>
<dbReference type="Gene3D" id="3.30.2350.10">
    <property type="entry name" value="Pseudouridine synthase"/>
    <property type="match status" value="1"/>
</dbReference>
<dbReference type="GO" id="GO:0000455">
    <property type="term" value="P:enzyme-directed rRNA pseudouridine synthesis"/>
    <property type="evidence" value="ECO:0007669"/>
    <property type="project" value="TreeGrafter"/>
</dbReference>
<dbReference type="GO" id="GO:0003723">
    <property type="term" value="F:RNA binding"/>
    <property type="evidence" value="ECO:0007669"/>
    <property type="project" value="InterPro"/>
</dbReference>
<dbReference type="InterPro" id="IPR006224">
    <property type="entry name" value="PsdUridine_synth_RluA-like_CS"/>
</dbReference>
<keyword evidence="4" id="KW-1185">Reference proteome</keyword>
<proteinExistence type="inferred from homology"/>
<dbReference type="CDD" id="cd02869">
    <property type="entry name" value="PseudoU_synth_RluA_like"/>
    <property type="match status" value="1"/>
</dbReference>
<comment type="caution">
    <text evidence="3">The sequence shown here is derived from an EMBL/GenBank/DDBJ whole genome shotgun (WGS) entry which is preliminary data.</text>
</comment>
<accession>A0A642UN58</accession>
<evidence type="ECO:0000259" key="2">
    <source>
        <dbReference type="Pfam" id="PF00849"/>
    </source>
</evidence>
<organism evidence="3 4">
    <name type="scientific">Trichomonascus ciferrii</name>
    <dbReference type="NCBI Taxonomy" id="44093"/>
    <lineage>
        <taxon>Eukaryota</taxon>
        <taxon>Fungi</taxon>
        <taxon>Dikarya</taxon>
        <taxon>Ascomycota</taxon>
        <taxon>Saccharomycotina</taxon>
        <taxon>Dipodascomycetes</taxon>
        <taxon>Dipodascales</taxon>
        <taxon>Trichomonascaceae</taxon>
        <taxon>Trichomonascus</taxon>
        <taxon>Trichomonascus ciferrii complex</taxon>
    </lineage>
</organism>
<dbReference type="AlphaFoldDB" id="A0A642UN58"/>
<dbReference type="Pfam" id="PF00849">
    <property type="entry name" value="PseudoU_synth_2"/>
    <property type="match status" value="1"/>
</dbReference>